<dbReference type="Pfam" id="PF13041">
    <property type="entry name" value="PPR_2"/>
    <property type="match status" value="1"/>
</dbReference>
<evidence type="ECO:0008006" key="6">
    <source>
        <dbReference type="Google" id="ProtNLM"/>
    </source>
</evidence>
<gene>
    <name evidence="4" type="ORF">FNV43_RR27192</name>
</gene>
<feature type="repeat" description="PPR" evidence="3">
    <location>
        <begin position="282"/>
        <end position="316"/>
    </location>
</feature>
<dbReference type="Pfam" id="PF13812">
    <property type="entry name" value="PPR_3"/>
    <property type="match status" value="2"/>
</dbReference>
<sequence>MNFMAFGGISWCVLAFQSQRYLGPSRYFSRARYFFPCLHSPVPLFSFSTLGDPSHTFDAEYLTKKQPNLDERFVLDELSKLLPVPCNTSATNLHKLVNSEKQIETRAADGFLLSEDKLGGVFLQKLKGRTAVEHALSNVGVELNLDVVAKVVNQGSLSSEDMVIFSNWAIKQPLIPNDIHFYHLLLRALGRRKFFKDMVKILHDMRDKGIDPNLETVSIVMDSFLRARQVSKAIQTFRNLEDIGLNCDTGSLNVLLQCLCQRSHVGTANSILNSMRGKIPFNGSTYNIMISGWSKLGRIIEMERLLDAMVIDGISPDCFTFTHLIEGLGRGGQIDNSVEVFENMKGKGCMPDSSSYNAMISNFISVGDFDEVMKYYKGMLSNNCEPDIDTYTKLITVFLKARKVADALEMFDEMLARGVFPPTGTITSYIKILCSYGPPHAAMMVYRKAKAVGCGISSSAYKLLLMRLSRFGKCGMLLSIWNEMQECGYSSDAEVYEYVINGLCNIGQLENAVLVMEESLRKGFCPSRLICSKLNHKLMDSNKVEKAYRLFLKIKDARRNENSRRYWRSKGWHF</sequence>
<dbReference type="EMBL" id="VOIH02000012">
    <property type="protein sequence ID" value="KAF3432452.1"/>
    <property type="molecule type" value="Genomic_DNA"/>
</dbReference>
<evidence type="ECO:0000256" key="1">
    <source>
        <dbReference type="ARBA" id="ARBA00007626"/>
    </source>
</evidence>
<evidence type="ECO:0000313" key="5">
    <source>
        <dbReference type="Proteomes" id="UP000796880"/>
    </source>
</evidence>
<reference evidence="4" key="1">
    <citation type="submission" date="2020-03" db="EMBL/GenBank/DDBJ databases">
        <title>A high-quality chromosome-level genome assembly of a woody plant with both climbing and erect habits, Rhamnella rubrinervis.</title>
        <authorList>
            <person name="Lu Z."/>
            <person name="Yang Y."/>
            <person name="Zhu X."/>
            <person name="Sun Y."/>
        </authorList>
    </citation>
    <scope>NUCLEOTIDE SEQUENCE</scope>
    <source>
        <strain evidence="4">BYM</strain>
        <tissue evidence="4">Leaf</tissue>
    </source>
</reference>
<protein>
    <recommendedName>
        <fullName evidence="6">Pentatricopeptide repeat-containing protein</fullName>
    </recommendedName>
</protein>
<name>A0A8K0DJX9_9ROSA</name>
<dbReference type="Gene3D" id="1.25.40.10">
    <property type="entry name" value="Tetratricopeptide repeat domain"/>
    <property type="match status" value="4"/>
</dbReference>
<comment type="similarity">
    <text evidence="1">Belongs to the PPR family. P subfamily.</text>
</comment>
<dbReference type="PANTHER" id="PTHR47941">
    <property type="entry name" value="PENTATRICOPEPTIDE REPEAT-CONTAINING PROTEIN 3, MITOCHONDRIAL"/>
    <property type="match status" value="1"/>
</dbReference>
<evidence type="ECO:0000313" key="4">
    <source>
        <dbReference type="EMBL" id="KAF3432452.1"/>
    </source>
</evidence>
<feature type="repeat" description="PPR" evidence="3">
    <location>
        <begin position="178"/>
        <end position="212"/>
    </location>
</feature>
<dbReference type="OrthoDB" id="185373at2759"/>
<feature type="repeat" description="PPR" evidence="3">
    <location>
        <begin position="387"/>
        <end position="421"/>
    </location>
</feature>
<dbReference type="Pfam" id="PF01535">
    <property type="entry name" value="PPR"/>
    <property type="match status" value="2"/>
</dbReference>
<dbReference type="InterPro" id="IPR011990">
    <property type="entry name" value="TPR-like_helical_dom_sf"/>
</dbReference>
<dbReference type="InterPro" id="IPR002885">
    <property type="entry name" value="PPR_rpt"/>
</dbReference>
<dbReference type="NCBIfam" id="TIGR00756">
    <property type="entry name" value="PPR"/>
    <property type="match status" value="6"/>
</dbReference>
<accession>A0A8K0DJX9</accession>
<feature type="repeat" description="PPR" evidence="3">
    <location>
        <begin position="492"/>
        <end position="526"/>
    </location>
</feature>
<dbReference type="AlphaFoldDB" id="A0A8K0DJX9"/>
<proteinExistence type="inferred from homology"/>
<evidence type="ECO:0000256" key="3">
    <source>
        <dbReference type="PROSITE-ProRule" id="PRU00708"/>
    </source>
</evidence>
<organism evidence="4 5">
    <name type="scientific">Rhamnella rubrinervis</name>
    <dbReference type="NCBI Taxonomy" id="2594499"/>
    <lineage>
        <taxon>Eukaryota</taxon>
        <taxon>Viridiplantae</taxon>
        <taxon>Streptophyta</taxon>
        <taxon>Embryophyta</taxon>
        <taxon>Tracheophyta</taxon>
        <taxon>Spermatophyta</taxon>
        <taxon>Magnoliopsida</taxon>
        <taxon>eudicotyledons</taxon>
        <taxon>Gunneridae</taxon>
        <taxon>Pentapetalae</taxon>
        <taxon>rosids</taxon>
        <taxon>fabids</taxon>
        <taxon>Rosales</taxon>
        <taxon>Rhamnaceae</taxon>
        <taxon>rhamnoid group</taxon>
        <taxon>Rhamneae</taxon>
        <taxon>Rhamnella</taxon>
    </lineage>
</organism>
<dbReference type="PROSITE" id="PS51375">
    <property type="entry name" value="PPR"/>
    <property type="match status" value="6"/>
</dbReference>
<dbReference type="Proteomes" id="UP000796880">
    <property type="component" value="Unassembled WGS sequence"/>
</dbReference>
<keyword evidence="2" id="KW-0677">Repeat</keyword>
<feature type="repeat" description="PPR" evidence="3">
    <location>
        <begin position="352"/>
        <end position="386"/>
    </location>
</feature>
<feature type="repeat" description="PPR" evidence="3">
    <location>
        <begin position="317"/>
        <end position="351"/>
    </location>
</feature>
<keyword evidence="5" id="KW-1185">Reference proteome</keyword>
<evidence type="ECO:0000256" key="2">
    <source>
        <dbReference type="ARBA" id="ARBA00022737"/>
    </source>
</evidence>
<comment type="caution">
    <text evidence="4">The sequence shown here is derived from an EMBL/GenBank/DDBJ whole genome shotgun (WGS) entry which is preliminary data.</text>
</comment>